<name>M8AWW4_TRIUA</name>
<proteinExistence type="predicted"/>
<dbReference type="EMBL" id="KD043085">
    <property type="protein sequence ID" value="EMS65554.1"/>
    <property type="molecule type" value="Genomic_DNA"/>
</dbReference>
<organism evidence="2">
    <name type="scientific">Triticum urartu</name>
    <name type="common">Red wild einkorn</name>
    <name type="synonym">Crithodium urartu</name>
    <dbReference type="NCBI Taxonomy" id="4572"/>
    <lineage>
        <taxon>Eukaryota</taxon>
        <taxon>Viridiplantae</taxon>
        <taxon>Streptophyta</taxon>
        <taxon>Embryophyta</taxon>
        <taxon>Tracheophyta</taxon>
        <taxon>Spermatophyta</taxon>
        <taxon>Magnoliopsida</taxon>
        <taxon>Liliopsida</taxon>
        <taxon>Poales</taxon>
        <taxon>Poaceae</taxon>
        <taxon>BOP clade</taxon>
        <taxon>Pooideae</taxon>
        <taxon>Triticodae</taxon>
        <taxon>Triticeae</taxon>
        <taxon>Triticinae</taxon>
        <taxon>Triticum</taxon>
    </lineage>
</organism>
<reference evidence="2" key="1">
    <citation type="journal article" date="2013" name="Nature">
        <title>Draft genome of the wheat A-genome progenitor Triticum urartu.</title>
        <authorList>
            <person name="Ling H.Q."/>
            <person name="Zhao S."/>
            <person name="Liu D."/>
            <person name="Wang J."/>
            <person name="Sun H."/>
            <person name="Zhang C."/>
            <person name="Fan H."/>
            <person name="Li D."/>
            <person name="Dong L."/>
            <person name="Tao Y."/>
            <person name="Gao C."/>
            <person name="Wu H."/>
            <person name="Li Y."/>
            <person name="Cui Y."/>
            <person name="Guo X."/>
            <person name="Zheng S."/>
            <person name="Wang B."/>
            <person name="Yu K."/>
            <person name="Liang Q."/>
            <person name="Yang W."/>
            <person name="Lou X."/>
            <person name="Chen J."/>
            <person name="Feng M."/>
            <person name="Jian J."/>
            <person name="Zhang X."/>
            <person name="Luo G."/>
            <person name="Jiang Y."/>
            <person name="Liu J."/>
            <person name="Wang Z."/>
            <person name="Sha Y."/>
            <person name="Zhang B."/>
            <person name="Wu H."/>
            <person name="Tang D."/>
            <person name="Shen Q."/>
            <person name="Xue P."/>
            <person name="Zou S."/>
            <person name="Wang X."/>
            <person name="Liu X."/>
            <person name="Wang F."/>
            <person name="Yang Y."/>
            <person name="An X."/>
            <person name="Dong Z."/>
            <person name="Zhang K."/>
            <person name="Zhang X."/>
            <person name="Luo M.C."/>
            <person name="Dvorak J."/>
            <person name="Tong Y."/>
            <person name="Wang J."/>
            <person name="Yang H."/>
            <person name="Li Z."/>
            <person name="Wang D."/>
            <person name="Zhang A."/>
            <person name="Wang J."/>
        </authorList>
    </citation>
    <scope>NUCLEOTIDE SEQUENCE</scope>
</reference>
<dbReference type="AlphaFoldDB" id="M8AWW4"/>
<protein>
    <submittedName>
        <fullName evidence="2">Uncharacterized protein</fullName>
    </submittedName>
</protein>
<sequence length="87" mass="9464">MTPREVEGDAAEPEIYRSFGDGCIRIWVDKLVGEEEVSGSEIKCSPNRTSQRDSKRAAKRQPCGTDNDGDGEDDDVSESASDRLEGG</sequence>
<dbReference type="OMA" id="PCGTDND"/>
<evidence type="ECO:0000313" key="2">
    <source>
        <dbReference type="EMBL" id="EMS65554.1"/>
    </source>
</evidence>
<feature type="region of interest" description="Disordered" evidence="1">
    <location>
        <begin position="36"/>
        <end position="87"/>
    </location>
</feature>
<evidence type="ECO:0000256" key="1">
    <source>
        <dbReference type="SAM" id="MobiDB-lite"/>
    </source>
</evidence>
<gene>
    <name evidence="2" type="ORF">TRIUR3_30005</name>
</gene>
<accession>M8AWW4</accession>
<feature type="compositionally biased region" description="Acidic residues" evidence="1">
    <location>
        <begin position="67"/>
        <end position="77"/>
    </location>
</feature>